<organism evidence="8 9">
    <name type="scientific">Sphingomonas lycopersici</name>
    <dbReference type="NCBI Taxonomy" id="2951807"/>
    <lineage>
        <taxon>Bacteria</taxon>
        <taxon>Pseudomonadati</taxon>
        <taxon>Pseudomonadota</taxon>
        <taxon>Alphaproteobacteria</taxon>
        <taxon>Sphingomonadales</taxon>
        <taxon>Sphingomonadaceae</taxon>
        <taxon>Sphingomonas</taxon>
    </lineage>
</organism>
<feature type="transmembrane region" description="Helical" evidence="6">
    <location>
        <begin position="232"/>
        <end position="252"/>
    </location>
</feature>
<evidence type="ECO:0000256" key="1">
    <source>
        <dbReference type="ARBA" id="ARBA00004141"/>
    </source>
</evidence>
<feature type="domain" description="Major facilitator superfamily (MFS) profile" evidence="7">
    <location>
        <begin position="14"/>
        <end position="432"/>
    </location>
</feature>
<feature type="transmembrane region" description="Helical" evidence="6">
    <location>
        <begin position="272"/>
        <end position="292"/>
    </location>
</feature>
<evidence type="ECO:0000256" key="6">
    <source>
        <dbReference type="SAM" id="Phobius"/>
    </source>
</evidence>
<keyword evidence="9" id="KW-1185">Reference proteome</keyword>
<dbReference type="Proteomes" id="UP001165565">
    <property type="component" value="Unassembled WGS sequence"/>
</dbReference>
<dbReference type="InterPro" id="IPR036259">
    <property type="entry name" value="MFS_trans_sf"/>
</dbReference>
<feature type="transmembrane region" description="Helical" evidence="6">
    <location>
        <begin position="181"/>
        <end position="200"/>
    </location>
</feature>
<feature type="transmembrane region" description="Helical" evidence="6">
    <location>
        <begin position="81"/>
        <end position="103"/>
    </location>
</feature>
<dbReference type="PANTHER" id="PTHR23505">
    <property type="entry name" value="SPINSTER"/>
    <property type="match status" value="1"/>
</dbReference>
<feature type="transmembrane region" description="Helical" evidence="6">
    <location>
        <begin position="139"/>
        <end position="161"/>
    </location>
</feature>
<evidence type="ECO:0000256" key="2">
    <source>
        <dbReference type="ARBA" id="ARBA00022448"/>
    </source>
</evidence>
<name>A0AA42CUG9_9SPHN</name>
<evidence type="ECO:0000256" key="4">
    <source>
        <dbReference type="ARBA" id="ARBA00022989"/>
    </source>
</evidence>
<feature type="transmembrane region" description="Helical" evidence="6">
    <location>
        <begin position="12"/>
        <end position="32"/>
    </location>
</feature>
<feature type="transmembrane region" description="Helical" evidence="6">
    <location>
        <begin position="367"/>
        <end position="387"/>
    </location>
</feature>
<feature type="transmembrane region" description="Helical" evidence="6">
    <location>
        <begin position="329"/>
        <end position="346"/>
    </location>
</feature>
<dbReference type="InterPro" id="IPR011701">
    <property type="entry name" value="MFS"/>
</dbReference>
<feature type="transmembrane region" description="Helical" evidence="6">
    <location>
        <begin position="304"/>
        <end position="323"/>
    </location>
</feature>
<dbReference type="GO" id="GO:0022857">
    <property type="term" value="F:transmembrane transporter activity"/>
    <property type="evidence" value="ECO:0007669"/>
    <property type="project" value="InterPro"/>
</dbReference>
<dbReference type="RefSeq" id="WP_179513514.1">
    <property type="nucleotide sequence ID" value="NZ_JANFAV010000007.1"/>
</dbReference>
<keyword evidence="3 6" id="KW-0812">Transmembrane</keyword>
<evidence type="ECO:0000256" key="5">
    <source>
        <dbReference type="ARBA" id="ARBA00023136"/>
    </source>
</evidence>
<reference evidence="8" key="1">
    <citation type="submission" date="2022-06" db="EMBL/GenBank/DDBJ databases">
        <title>Sphingomonas sp. nov. isolated from rhizosphere soil of tomato.</title>
        <authorList>
            <person name="Dong H."/>
            <person name="Gao R."/>
        </authorList>
    </citation>
    <scope>NUCLEOTIDE SEQUENCE</scope>
    <source>
        <strain evidence="8">MMSM24</strain>
    </source>
</reference>
<proteinExistence type="predicted"/>
<protein>
    <submittedName>
        <fullName evidence="8">MFS transporter</fullName>
    </submittedName>
</protein>
<gene>
    <name evidence="8" type="ORF">NEE01_11620</name>
</gene>
<accession>A0AA42CUG9</accession>
<evidence type="ECO:0000256" key="3">
    <source>
        <dbReference type="ARBA" id="ARBA00022692"/>
    </source>
</evidence>
<dbReference type="GO" id="GO:0016020">
    <property type="term" value="C:membrane"/>
    <property type="evidence" value="ECO:0007669"/>
    <property type="project" value="UniProtKB-SubCell"/>
</dbReference>
<sequence>MTDRSIGPRYAPYALAVLMVAYVLAFVDRQVLNLLVEPIKHDLKLSDTGISLLQGLSFALFLSIGGLPIGRLVDTRRRVTVLSMGIAFWSIATGCFGLTRIYAVMLLSRIGVGVGEATMTPSAYSLLGDYFPPRRLGIAVGIYSMGAFIGSGLAMILGGAILGMLPKGDVSLPLVGAVRNWQAIFLLLMPIGLGVALWVASLREPRRGAGGSDETPGWGEVRRYFAAHWRPILGVDAAVGFTNMAAYGLLSWTPAMMARTFQMGPAAAGWRLGWIVILACSAGTFAAGLAGDALRSRGRETGRLMVMASALAAAIPLAIAAPLMPAPGLFLALTAALLFCLSAALGSGPATVQEITPGRMRGIQHAIAVLTANLLGLGLGPTIVALITDRIFARPAAIAWSLAIALPLMLLIALGCCAFAMKVYASALRRQQIP</sequence>
<feature type="transmembrane region" description="Helical" evidence="6">
    <location>
        <begin position="52"/>
        <end position="69"/>
    </location>
</feature>
<dbReference type="Gene3D" id="1.20.1250.20">
    <property type="entry name" value="MFS general substrate transporter like domains"/>
    <property type="match status" value="2"/>
</dbReference>
<dbReference type="InterPro" id="IPR020846">
    <property type="entry name" value="MFS_dom"/>
</dbReference>
<dbReference type="EMBL" id="JANFAV010000007">
    <property type="protein sequence ID" value="MCW6535431.1"/>
    <property type="molecule type" value="Genomic_DNA"/>
</dbReference>
<comment type="subcellular location">
    <subcellularLocation>
        <location evidence="1">Membrane</location>
        <topology evidence="1">Multi-pass membrane protein</topology>
    </subcellularLocation>
</comment>
<evidence type="ECO:0000259" key="7">
    <source>
        <dbReference type="PROSITE" id="PS50850"/>
    </source>
</evidence>
<evidence type="ECO:0000313" key="9">
    <source>
        <dbReference type="Proteomes" id="UP001165565"/>
    </source>
</evidence>
<feature type="transmembrane region" description="Helical" evidence="6">
    <location>
        <begin position="399"/>
        <end position="421"/>
    </location>
</feature>
<dbReference type="InterPro" id="IPR044770">
    <property type="entry name" value="MFS_spinster-like"/>
</dbReference>
<keyword evidence="5 6" id="KW-0472">Membrane</keyword>
<dbReference type="Pfam" id="PF07690">
    <property type="entry name" value="MFS_1"/>
    <property type="match status" value="1"/>
</dbReference>
<evidence type="ECO:0000313" key="8">
    <source>
        <dbReference type="EMBL" id="MCW6535431.1"/>
    </source>
</evidence>
<dbReference type="PANTHER" id="PTHR23505:SF79">
    <property type="entry name" value="PROTEIN SPINSTER"/>
    <property type="match status" value="1"/>
</dbReference>
<feature type="transmembrane region" description="Helical" evidence="6">
    <location>
        <begin position="109"/>
        <end position="127"/>
    </location>
</feature>
<keyword evidence="4 6" id="KW-1133">Transmembrane helix</keyword>
<comment type="caution">
    <text evidence="8">The sequence shown here is derived from an EMBL/GenBank/DDBJ whole genome shotgun (WGS) entry which is preliminary data.</text>
</comment>
<dbReference type="SUPFAM" id="SSF103473">
    <property type="entry name" value="MFS general substrate transporter"/>
    <property type="match status" value="1"/>
</dbReference>
<dbReference type="PROSITE" id="PS50850">
    <property type="entry name" value="MFS"/>
    <property type="match status" value="1"/>
</dbReference>
<keyword evidence="2" id="KW-0813">Transport</keyword>
<dbReference type="AlphaFoldDB" id="A0AA42CUG9"/>